<dbReference type="OrthoDB" id="7864548at2"/>
<evidence type="ECO:0000256" key="8">
    <source>
        <dbReference type="ARBA" id="ARBA00022989"/>
    </source>
</evidence>
<organism evidence="11 12">
    <name type="scientific">Rhodosalinus halophilus</name>
    <dbReference type="NCBI Taxonomy" id="2259333"/>
    <lineage>
        <taxon>Bacteria</taxon>
        <taxon>Pseudomonadati</taxon>
        <taxon>Pseudomonadota</taxon>
        <taxon>Alphaproteobacteria</taxon>
        <taxon>Rhodobacterales</taxon>
        <taxon>Paracoccaceae</taxon>
        <taxon>Rhodosalinus</taxon>
    </lineage>
</organism>
<keyword evidence="12" id="KW-1185">Reference proteome</keyword>
<dbReference type="EMBL" id="QNTQ01000010">
    <property type="protein sequence ID" value="RBI84629.1"/>
    <property type="molecule type" value="Genomic_DNA"/>
</dbReference>
<sequence>MGKLLPVLLALAGLGAGVGAGLMLPAAPAPQAAAPTEACAPAETEVAPPPDGSREYVKLAQQFVVPVLEGDRVGAMVVLSLSLEVLPGAREAVFEREPKLRDTLLQVLFDHANMGGFGAEFMGAANLDLLRRSLAEAARQIMPDRITDVLIVDMARQDV</sequence>
<accession>A0A365U7V0</accession>
<dbReference type="GO" id="GO:0071973">
    <property type="term" value="P:bacterial-type flagellum-dependent cell motility"/>
    <property type="evidence" value="ECO:0007669"/>
    <property type="project" value="InterPro"/>
</dbReference>
<dbReference type="GO" id="GO:0006935">
    <property type="term" value="P:chemotaxis"/>
    <property type="evidence" value="ECO:0007669"/>
    <property type="project" value="UniProtKB-KW"/>
</dbReference>
<comment type="similarity">
    <text evidence="3 10">Belongs to the FliL family.</text>
</comment>
<evidence type="ECO:0000256" key="9">
    <source>
        <dbReference type="ARBA" id="ARBA00023136"/>
    </source>
</evidence>
<gene>
    <name evidence="11" type="ORF">DRV85_11790</name>
</gene>
<dbReference type="Proteomes" id="UP000253370">
    <property type="component" value="Unassembled WGS sequence"/>
</dbReference>
<evidence type="ECO:0000256" key="2">
    <source>
        <dbReference type="ARBA" id="ARBA00004162"/>
    </source>
</evidence>
<keyword evidence="11" id="KW-0282">Flagellum</keyword>
<dbReference type="GO" id="GO:0005886">
    <property type="term" value="C:plasma membrane"/>
    <property type="evidence" value="ECO:0007669"/>
    <property type="project" value="UniProtKB-SubCell"/>
</dbReference>
<keyword evidence="9 10" id="KW-0472">Membrane</keyword>
<evidence type="ECO:0000256" key="3">
    <source>
        <dbReference type="ARBA" id="ARBA00008281"/>
    </source>
</evidence>
<evidence type="ECO:0000256" key="10">
    <source>
        <dbReference type="RuleBase" id="RU364125"/>
    </source>
</evidence>
<keyword evidence="11" id="KW-0969">Cilium</keyword>
<evidence type="ECO:0000313" key="12">
    <source>
        <dbReference type="Proteomes" id="UP000253370"/>
    </source>
</evidence>
<keyword evidence="5 10" id="KW-0145">Chemotaxis</keyword>
<evidence type="ECO:0000256" key="6">
    <source>
        <dbReference type="ARBA" id="ARBA00022692"/>
    </source>
</evidence>
<dbReference type="AlphaFoldDB" id="A0A365U7V0"/>
<comment type="function">
    <text evidence="1 10">Controls the rotational direction of flagella during chemotaxis.</text>
</comment>
<keyword evidence="8" id="KW-1133">Transmembrane helix</keyword>
<keyword evidence="7 10" id="KW-0283">Flagellar rotation</keyword>
<comment type="caution">
    <text evidence="11">The sequence shown here is derived from an EMBL/GenBank/DDBJ whole genome shotgun (WGS) entry which is preliminary data.</text>
</comment>
<keyword evidence="6" id="KW-0812">Transmembrane</keyword>
<evidence type="ECO:0000256" key="7">
    <source>
        <dbReference type="ARBA" id="ARBA00022779"/>
    </source>
</evidence>
<dbReference type="Pfam" id="PF03748">
    <property type="entry name" value="FliL"/>
    <property type="match status" value="1"/>
</dbReference>
<dbReference type="RefSeq" id="WP_113289668.1">
    <property type="nucleotide sequence ID" value="NZ_QNTQ01000010.1"/>
</dbReference>
<protein>
    <recommendedName>
        <fullName evidence="10">Flagellar protein FliL</fullName>
    </recommendedName>
</protein>
<proteinExistence type="inferred from homology"/>
<comment type="subcellular location">
    <subcellularLocation>
        <location evidence="10">Cell inner membrane</location>
    </subcellularLocation>
    <subcellularLocation>
        <location evidence="2">Cell membrane</location>
        <topology evidence="2">Single-pass membrane protein</topology>
    </subcellularLocation>
</comment>
<evidence type="ECO:0000256" key="1">
    <source>
        <dbReference type="ARBA" id="ARBA00002254"/>
    </source>
</evidence>
<evidence type="ECO:0000313" key="11">
    <source>
        <dbReference type="EMBL" id="RBI84629.1"/>
    </source>
</evidence>
<dbReference type="InterPro" id="IPR005503">
    <property type="entry name" value="FliL"/>
</dbReference>
<name>A0A365U7V0_9RHOB</name>
<evidence type="ECO:0000256" key="5">
    <source>
        <dbReference type="ARBA" id="ARBA00022500"/>
    </source>
</evidence>
<reference evidence="11 12" key="1">
    <citation type="submission" date="2018-07" db="EMBL/GenBank/DDBJ databases">
        <title>Rhodosalinus sp. strain E84T genomic sequence and assembly.</title>
        <authorList>
            <person name="Liu Z.-W."/>
            <person name="Lu D.-C."/>
        </authorList>
    </citation>
    <scope>NUCLEOTIDE SEQUENCE [LARGE SCALE GENOMIC DNA]</scope>
    <source>
        <strain evidence="11 12">E84</strain>
    </source>
</reference>
<keyword evidence="11" id="KW-0966">Cell projection</keyword>
<keyword evidence="10" id="KW-0997">Cell inner membrane</keyword>
<evidence type="ECO:0000256" key="4">
    <source>
        <dbReference type="ARBA" id="ARBA00022475"/>
    </source>
</evidence>
<dbReference type="GO" id="GO:0009425">
    <property type="term" value="C:bacterial-type flagellum basal body"/>
    <property type="evidence" value="ECO:0007669"/>
    <property type="project" value="InterPro"/>
</dbReference>
<keyword evidence="4" id="KW-1003">Cell membrane</keyword>